<feature type="transmembrane region" description="Helical" evidence="2">
    <location>
        <begin position="37"/>
        <end position="59"/>
    </location>
</feature>
<accession>A0A9W8AL06</accession>
<reference evidence="3" key="1">
    <citation type="submission" date="2022-07" db="EMBL/GenBank/DDBJ databases">
        <title>Phylogenomic reconstructions and comparative analyses of Kickxellomycotina fungi.</title>
        <authorList>
            <person name="Reynolds N.K."/>
            <person name="Stajich J.E."/>
            <person name="Barry K."/>
            <person name="Grigoriev I.V."/>
            <person name="Crous P."/>
            <person name="Smith M.E."/>
        </authorList>
    </citation>
    <scope>NUCLEOTIDE SEQUENCE</scope>
    <source>
        <strain evidence="3">RSA 861</strain>
    </source>
</reference>
<protein>
    <submittedName>
        <fullName evidence="3">Uncharacterized protein</fullName>
    </submittedName>
</protein>
<keyword evidence="4" id="KW-1185">Reference proteome</keyword>
<dbReference type="AlphaFoldDB" id="A0A9W8AL06"/>
<feature type="region of interest" description="Disordered" evidence="1">
    <location>
        <begin position="153"/>
        <end position="172"/>
    </location>
</feature>
<feature type="compositionally biased region" description="Low complexity" evidence="1">
    <location>
        <begin position="153"/>
        <end position="166"/>
    </location>
</feature>
<evidence type="ECO:0000313" key="3">
    <source>
        <dbReference type="EMBL" id="KAJ1929852.1"/>
    </source>
</evidence>
<dbReference type="OrthoDB" id="10365360at2759"/>
<dbReference type="Proteomes" id="UP001150569">
    <property type="component" value="Unassembled WGS sequence"/>
</dbReference>
<sequence length="288" mass="31363">MSTSALAQTAKFYLLLALRWGRGVPDRTLDAVLRHTTYRRAFAVWLVLVSLTIGGISVYERLRAQLVYFRELRATRVRTLADRRQLLADHRRHMSEGTVELVPTSEGVKGTCTCGIDAPHPPHARIPSTEPLPTKAEAQTAAPKFLAAFTQDHQTTTSPTATHPPAGQAPSPIATNFPTALAAAVVRLVAQGTNLVATLQTKSLADQPPEDYALIIFKRKVSQVRADVSYAAARSTDPGSAYASTYAYAGYTPGGGYTDPTDTTVLVRSELRSLRGILLNPRRRRLES</sequence>
<name>A0A9W8AL06_9FUNG</name>
<evidence type="ECO:0000256" key="1">
    <source>
        <dbReference type="SAM" id="MobiDB-lite"/>
    </source>
</evidence>
<keyword evidence="2" id="KW-0472">Membrane</keyword>
<comment type="caution">
    <text evidence="3">The sequence shown here is derived from an EMBL/GenBank/DDBJ whole genome shotgun (WGS) entry which is preliminary data.</text>
</comment>
<keyword evidence="2" id="KW-0812">Transmembrane</keyword>
<keyword evidence="2" id="KW-1133">Transmembrane helix</keyword>
<organism evidence="3 4">
    <name type="scientific">Tieghemiomyces parasiticus</name>
    <dbReference type="NCBI Taxonomy" id="78921"/>
    <lineage>
        <taxon>Eukaryota</taxon>
        <taxon>Fungi</taxon>
        <taxon>Fungi incertae sedis</taxon>
        <taxon>Zoopagomycota</taxon>
        <taxon>Kickxellomycotina</taxon>
        <taxon>Dimargaritomycetes</taxon>
        <taxon>Dimargaritales</taxon>
        <taxon>Dimargaritaceae</taxon>
        <taxon>Tieghemiomyces</taxon>
    </lineage>
</organism>
<evidence type="ECO:0000313" key="4">
    <source>
        <dbReference type="Proteomes" id="UP001150569"/>
    </source>
</evidence>
<dbReference type="EMBL" id="JANBPT010000022">
    <property type="protein sequence ID" value="KAJ1929852.1"/>
    <property type="molecule type" value="Genomic_DNA"/>
</dbReference>
<evidence type="ECO:0000256" key="2">
    <source>
        <dbReference type="SAM" id="Phobius"/>
    </source>
</evidence>
<proteinExistence type="predicted"/>
<gene>
    <name evidence="3" type="ORF">IWQ60_000813</name>
</gene>